<evidence type="ECO:0000313" key="2">
    <source>
        <dbReference type="Proteomes" id="UP000287372"/>
    </source>
</evidence>
<accession>A0A3S9U8V3</accession>
<protein>
    <submittedName>
        <fullName evidence="1">Uncharacterized protein</fullName>
    </submittedName>
</protein>
<evidence type="ECO:0000313" key="1">
    <source>
        <dbReference type="EMBL" id="AZS06752.1"/>
    </source>
</evidence>
<organism evidence="1 2">
    <name type="scientific">Streptomyces phage Hiyaa</name>
    <dbReference type="NCBI Taxonomy" id="2499072"/>
    <lineage>
        <taxon>Viruses</taxon>
        <taxon>Duplodnaviria</taxon>
        <taxon>Heunggongvirae</taxon>
        <taxon>Uroviricota</taxon>
        <taxon>Caudoviricetes</taxon>
        <taxon>Hiyaavirus</taxon>
        <taxon>Hiyaavirus hiyaa</taxon>
    </lineage>
</organism>
<sequence length="96" mass="10355">MDITVGVKVEANEEGWNHVYGGGWAPTPENVRQAVEDGLYAGESPFDFVTVDADGIGVRVNLEGWAFLMGDEEPSEEAVIRFVKEAITADGTIKLA</sequence>
<dbReference type="Proteomes" id="UP000287372">
    <property type="component" value="Segment"/>
</dbReference>
<proteinExistence type="predicted"/>
<reference evidence="1 2" key="1">
    <citation type="submission" date="2018-12" db="EMBL/GenBank/DDBJ databases">
        <authorList>
            <person name="Lieu J.K."/>
            <person name="Tian C.Z."/>
            <person name="Hsaio W.J."/>
            <person name="Shaffer C.D."/>
            <person name="Weston-Hafer K.A."/>
            <person name="Russell D.A."/>
            <person name="Pope W.H."/>
            <person name="Jacobs-Sera D."/>
            <person name="Hendrix R.W."/>
            <person name="Hatfull G.F."/>
        </authorList>
    </citation>
    <scope>NUCLEOTIDE SEQUENCE [LARGE SCALE GENOMIC DNA]</scope>
</reference>
<dbReference type="EMBL" id="MK279841">
    <property type="protein sequence ID" value="AZS06752.1"/>
    <property type="molecule type" value="Genomic_DNA"/>
</dbReference>
<name>A0A3S9U8V3_9CAUD</name>
<gene>
    <name evidence="1" type="primary">113</name>
    <name evidence="1" type="ORF">SEA_HIYAA_113</name>
</gene>
<dbReference type="GeneID" id="55009891"/>
<keyword evidence="2" id="KW-1185">Reference proteome</keyword>
<dbReference type="RefSeq" id="YP_009818548.1">
    <property type="nucleotide sequence ID" value="NC_048139.1"/>
</dbReference>
<dbReference type="KEGG" id="vg:55009891"/>